<accession>A0ABV7N7Q2</accession>
<sequence length="111" mass="13238">MDITDLLETLEYTIEDSAKRSGGEMAVCLSTVYKHTLLYLVQNDKLSMDEDKQYFWEYVHNYTPSALFRVANHQRKHSGQLPLSYAQECFHRKEITMHEWRMKRNEPHSII</sequence>
<dbReference type="EMBL" id="JBHRVQ010000001">
    <property type="protein sequence ID" value="MFC3388237.1"/>
    <property type="molecule type" value="Genomic_DNA"/>
</dbReference>
<protein>
    <submittedName>
        <fullName evidence="1">Uncharacterized protein</fullName>
    </submittedName>
</protein>
<keyword evidence="2" id="KW-1185">Reference proteome</keyword>
<dbReference type="Proteomes" id="UP001595637">
    <property type="component" value="Unassembled WGS sequence"/>
</dbReference>
<evidence type="ECO:0000313" key="1">
    <source>
        <dbReference type="EMBL" id="MFC3388237.1"/>
    </source>
</evidence>
<evidence type="ECO:0000313" key="2">
    <source>
        <dbReference type="Proteomes" id="UP001595637"/>
    </source>
</evidence>
<comment type="caution">
    <text evidence="1">The sequence shown here is derived from an EMBL/GenBank/DDBJ whole genome shotgun (WGS) entry which is preliminary data.</text>
</comment>
<proteinExistence type="predicted"/>
<organism evidence="1 2">
    <name type="scientific">Salinicoccus sesuvii</name>
    <dbReference type="NCBI Taxonomy" id="868281"/>
    <lineage>
        <taxon>Bacteria</taxon>
        <taxon>Bacillati</taxon>
        <taxon>Bacillota</taxon>
        <taxon>Bacilli</taxon>
        <taxon>Bacillales</taxon>
        <taxon>Staphylococcaceae</taxon>
        <taxon>Salinicoccus</taxon>
    </lineage>
</organism>
<gene>
    <name evidence="1" type="ORF">ACFOEO_06615</name>
</gene>
<name>A0ABV7N7Q2_9STAP</name>
<reference evidence="2" key="1">
    <citation type="journal article" date="2019" name="Int. J. Syst. Evol. Microbiol.">
        <title>The Global Catalogue of Microorganisms (GCM) 10K type strain sequencing project: providing services to taxonomists for standard genome sequencing and annotation.</title>
        <authorList>
            <consortium name="The Broad Institute Genomics Platform"/>
            <consortium name="The Broad Institute Genome Sequencing Center for Infectious Disease"/>
            <person name="Wu L."/>
            <person name="Ma J."/>
        </authorList>
    </citation>
    <scope>NUCLEOTIDE SEQUENCE [LARGE SCALE GENOMIC DNA]</scope>
    <source>
        <strain evidence="2">CCM 7756</strain>
    </source>
</reference>
<dbReference type="RefSeq" id="WP_380653401.1">
    <property type="nucleotide sequence ID" value="NZ_JBHRVQ010000001.1"/>
</dbReference>